<comment type="similarity">
    <text evidence="1 16 17">Belongs to the papillomaviridae E6 protein family.</text>
</comment>
<keyword evidence="11 16" id="KW-0010">Activator</keyword>
<keyword evidence="8 16" id="KW-0862">Zinc</keyword>
<keyword evidence="15 16" id="KW-1119">Modulation of host cell apoptosis by virus</keyword>
<dbReference type="HAMAP" id="MF_04006">
    <property type="entry name" value="HPV_E6"/>
    <property type="match status" value="1"/>
</dbReference>
<keyword evidence="12 16" id="KW-0804">Transcription</keyword>
<evidence type="ECO:0000256" key="15">
    <source>
        <dbReference type="ARBA" id="ARBA00023323"/>
    </source>
</evidence>
<dbReference type="GO" id="GO:0006351">
    <property type="term" value="P:DNA-templated transcription"/>
    <property type="evidence" value="ECO:0007669"/>
    <property type="project" value="UniProtKB-UniRule"/>
</dbReference>
<keyword evidence="19" id="KW-1185">Reference proteome</keyword>
<proteinExistence type="inferred from homology"/>
<organism evidence="18 19">
    <name type="scientific">Human papillomavirus 204</name>
    <dbReference type="NCBI Taxonomy" id="1650736"/>
    <lineage>
        <taxon>Viruses</taxon>
        <taxon>Monodnaviria</taxon>
        <taxon>Shotokuvirae</taxon>
        <taxon>Cossaviricota</taxon>
        <taxon>Papovaviricetes</taxon>
        <taxon>Zurhausenvirales</taxon>
        <taxon>Papillomaviridae</taxon>
        <taxon>Firstpapillomavirinae</taxon>
        <taxon>Mupapillomavirus</taxon>
        <taxon>Mupapillomavirus 3</taxon>
    </lineage>
</organism>
<keyword evidence="14 16" id="KW-0899">Viral immunoevasion</keyword>
<evidence type="ECO:0000256" key="2">
    <source>
        <dbReference type="ARBA" id="ARBA00022518"/>
    </source>
</evidence>
<feature type="zinc finger region" evidence="16">
    <location>
        <begin position="25"/>
        <end position="61"/>
    </location>
</feature>
<dbReference type="InterPro" id="IPR038575">
    <property type="entry name" value="E6_sf"/>
</dbReference>
<keyword evidence="7 16" id="KW-0863">Zinc-finger</keyword>
<name>A0A0F7GGY8_9PAPI</name>
<evidence type="ECO:0000256" key="8">
    <source>
        <dbReference type="ARBA" id="ARBA00022833"/>
    </source>
</evidence>
<evidence type="ECO:0000256" key="1">
    <source>
        <dbReference type="ARBA" id="ARBA00006346"/>
    </source>
</evidence>
<dbReference type="InterPro" id="IPR001334">
    <property type="entry name" value="E6"/>
</dbReference>
<dbReference type="RefSeq" id="YP_009507311.1">
    <property type="nucleotide sequence ID" value="NC_038525.1"/>
</dbReference>
<dbReference type="GO" id="GO:0039502">
    <property type="term" value="P:symbiont-mediated suppression of host type I interferon-mediated signaling pathway"/>
    <property type="evidence" value="ECO:0007669"/>
    <property type="project" value="UniProtKB-UniRule"/>
</dbReference>
<evidence type="ECO:0000313" key="18">
    <source>
        <dbReference type="EMBL" id="AKG54924.1"/>
    </source>
</evidence>
<keyword evidence="9 16" id="KW-0805">Transcription regulation</keyword>
<keyword evidence="13 16" id="KW-1035">Host cytoplasm</keyword>
<dbReference type="SUPFAM" id="SSF161229">
    <property type="entry name" value="E6 C-terminal domain-like"/>
    <property type="match status" value="2"/>
</dbReference>
<dbReference type="GO" id="GO:0039648">
    <property type="term" value="P:symbiont-mediated perturbation of host ubiquitin-like protein modification"/>
    <property type="evidence" value="ECO:0007669"/>
    <property type="project" value="UniProtKB-UniRule"/>
</dbReference>
<evidence type="ECO:0000256" key="13">
    <source>
        <dbReference type="ARBA" id="ARBA00023200"/>
    </source>
</evidence>
<feature type="zinc finger region" evidence="16">
    <location>
        <begin position="98"/>
        <end position="134"/>
    </location>
</feature>
<dbReference type="GO" id="GO:0030430">
    <property type="term" value="C:host cell cytoplasm"/>
    <property type="evidence" value="ECO:0007669"/>
    <property type="project" value="UniProtKB-SubCell"/>
</dbReference>
<comment type="subunit">
    <text evidence="16">Forms homodimers. Interacts with ubiquitin-protein ligase UBE3A/E6-AP; this interaction stimulates UBE3A ubiquitin activity. Interacts with host BAK1.</text>
</comment>
<dbReference type="GO" id="GO:0003677">
    <property type="term" value="F:DNA binding"/>
    <property type="evidence" value="ECO:0007669"/>
    <property type="project" value="UniProtKB-UniRule"/>
</dbReference>
<evidence type="ECO:0000256" key="11">
    <source>
        <dbReference type="ARBA" id="ARBA00023159"/>
    </source>
</evidence>
<evidence type="ECO:0000256" key="12">
    <source>
        <dbReference type="ARBA" id="ARBA00023163"/>
    </source>
</evidence>
<evidence type="ECO:0000256" key="3">
    <source>
        <dbReference type="ARBA" id="ARBA00022562"/>
    </source>
</evidence>
<dbReference type="Pfam" id="PF00518">
    <property type="entry name" value="E6"/>
    <property type="match status" value="1"/>
</dbReference>
<reference evidence="18 19" key="1">
    <citation type="submission" date="2015-02" db="EMBL/GenBank/DDBJ databases">
        <title>Genomic characterization and tissue tropism of a potentially novel Mupapillomavirus isolated from the anal canal.</title>
        <authorList>
            <person name="Hosnjak L."/>
            <person name="Kocjan B.J."/>
            <person name="Poljak M."/>
        </authorList>
    </citation>
    <scope>NUCLEOTIDE SEQUENCE [LARGE SCALE GENOMIC DNA]</scope>
    <source>
        <strain evidence="18">A342</strain>
    </source>
</reference>
<accession>A0A0F7GGY8</accession>
<dbReference type="GO" id="GO:0006355">
    <property type="term" value="P:regulation of DNA-templated transcription"/>
    <property type="evidence" value="ECO:0007669"/>
    <property type="project" value="UniProtKB-UniRule"/>
</dbReference>
<evidence type="ECO:0000256" key="14">
    <source>
        <dbReference type="ARBA" id="ARBA00023280"/>
    </source>
</evidence>
<protein>
    <recommendedName>
        <fullName evidence="16 17">Protein E6</fullName>
    </recommendedName>
</protein>
<sequence>MARPTSARELARHLGIPFVDLFLPCNFCHRFLSTLELLIFDHFELNLIWRSNNVYGCCYTCAKTASLVDFILFYESSFELDELEQIVGKPLLQIELRCLLCSKKLSIGEKLDLVSKKERVHKIRSRWKAKCSLCSL</sequence>
<evidence type="ECO:0000256" key="9">
    <source>
        <dbReference type="ARBA" id="ARBA00023015"/>
    </source>
</evidence>
<keyword evidence="5 16" id="KW-1090">Inhibition of host innate immune response by virus</keyword>
<dbReference type="GO" id="GO:0042025">
    <property type="term" value="C:host cell nucleus"/>
    <property type="evidence" value="ECO:0007669"/>
    <property type="project" value="UniProtKB-SubCell"/>
</dbReference>
<comment type="caution">
    <text evidence="16">Lacks conserved residue(s) required for the propagation of feature annotation.</text>
</comment>
<keyword evidence="6 16" id="KW-0479">Metal-binding</keyword>
<dbReference type="EMBL" id="KP769769">
    <property type="protein sequence ID" value="AKG54924.1"/>
    <property type="molecule type" value="Genomic_DNA"/>
</dbReference>
<dbReference type="GO" id="GO:0052150">
    <property type="term" value="P:symbiont-mediated perturbation of host apoptosis"/>
    <property type="evidence" value="ECO:0007669"/>
    <property type="project" value="UniProtKB-KW"/>
</dbReference>
<dbReference type="Proteomes" id="UP000110985">
    <property type="component" value="Segment"/>
</dbReference>
<keyword evidence="2 16" id="KW-0244">Early protein</keyword>
<keyword evidence="10 16" id="KW-0238">DNA-binding</keyword>
<comment type="subcellular location">
    <subcellularLocation>
        <location evidence="16 17">Host cytoplasm</location>
    </subcellularLocation>
    <subcellularLocation>
        <location evidence="16 17">Host nucleus</location>
    </subcellularLocation>
</comment>
<dbReference type="Gene3D" id="3.30.240.40">
    <property type="entry name" value="E6 early regulatory protein"/>
    <property type="match status" value="2"/>
</dbReference>
<comment type="function">
    <text evidence="16">Plays a major role in the induction and maintenance of cellular transformation. E6 associates with host UBE3A/E6-AP ubiquitin-protein ligase and modulates its activity. Protects host keratinocytes from apoptosis by mediating the degradation of host BAK1. May also inhibit host immune response.</text>
</comment>
<dbReference type="KEGG" id="vg:37618277"/>
<evidence type="ECO:0000256" key="6">
    <source>
        <dbReference type="ARBA" id="ARBA00022723"/>
    </source>
</evidence>
<keyword evidence="4 16" id="KW-0945">Host-virus interaction</keyword>
<gene>
    <name evidence="16 18" type="primary">E6</name>
</gene>
<evidence type="ECO:0000313" key="19">
    <source>
        <dbReference type="Proteomes" id="UP000110985"/>
    </source>
</evidence>
<evidence type="ECO:0000256" key="5">
    <source>
        <dbReference type="ARBA" id="ARBA00022632"/>
    </source>
</evidence>
<dbReference type="OrthoDB" id="27353at10239"/>
<evidence type="ECO:0000256" key="17">
    <source>
        <dbReference type="RuleBase" id="RU363123"/>
    </source>
</evidence>
<evidence type="ECO:0000256" key="16">
    <source>
        <dbReference type="HAMAP-Rule" id="MF_04006"/>
    </source>
</evidence>
<evidence type="ECO:0000256" key="4">
    <source>
        <dbReference type="ARBA" id="ARBA00022581"/>
    </source>
</evidence>
<dbReference type="GeneID" id="37618277"/>
<keyword evidence="3 16" id="KW-1048">Host nucleus</keyword>
<dbReference type="GO" id="GO:0052170">
    <property type="term" value="P:symbiont-mediated suppression of host innate immune response"/>
    <property type="evidence" value="ECO:0007669"/>
    <property type="project" value="UniProtKB-KW"/>
</dbReference>
<evidence type="ECO:0000256" key="10">
    <source>
        <dbReference type="ARBA" id="ARBA00023125"/>
    </source>
</evidence>
<dbReference type="GO" id="GO:0008270">
    <property type="term" value="F:zinc ion binding"/>
    <property type="evidence" value="ECO:0007669"/>
    <property type="project" value="UniProtKB-KW"/>
</dbReference>
<evidence type="ECO:0000256" key="7">
    <source>
        <dbReference type="ARBA" id="ARBA00022771"/>
    </source>
</evidence>